<organism evidence="2 3">
    <name type="scientific">Frankliniella occidentalis</name>
    <name type="common">Western flower thrips</name>
    <name type="synonym">Euthrips occidentalis</name>
    <dbReference type="NCBI Taxonomy" id="133901"/>
    <lineage>
        <taxon>Eukaryota</taxon>
        <taxon>Metazoa</taxon>
        <taxon>Ecdysozoa</taxon>
        <taxon>Arthropoda</taxon>
        <taxon>Hexapoda</taxon>
        <taxon>Insecta</taxon>
        <taxon>Pterygota</taxon>
        <taxon>Neoptera</taxon>
        <taxon>Paraneoptera</taxon>
        <taxon>Thysanoptera</taxon>
        <taxon>Terebrantia</taxon>
        <taxon>Thripoidea</taxon>
        <taxon>Thripidae</taxon>
        <taxon>Frankliniella</taxon>
    </lineage>
</organism>
<sequence length="331" mass="33304">MDPGPPISRPSGPAPLHSALSGSAPPGAVPTGSAPPGSAPPGSAPPGSAPPGSAPPGSAPPGSTPLGSTPLGSAPLGSAPLGSAPPGTAPPGSAPQDSAPQDSAPLCSAPPCSAPPGLDTPGSAPSLSAPPDLALPDLALPDSTPPDSAPPDSAPTESAPSCMMTPSYVSFTAARWCGAAPEPTTSAGPRHPKRKRAASRKTRKEAEPQNDAVLGAAPVARTPEPRKRKFKIIETSSNSKARVSESRKTHKGRHKAPELQDDASPCAAPAHRTSEARTPDPMNPVLKASAEASISETRIAAAPRFCKRAVSLETYRETEPQDDFFPLSDMR</sequence>
<feature type="compositionally biased region" description="Pro residues" evidence="1">
    <location>
        <begin position="37"/>
        <end position="63"/>
    </location>
</feature>
<feature type="compositionally biased region" description="Low complexity" evidence="1">
    <location>
        <begin position="21"/>
        <end position="36"/>
    </location>
</feature>
<accession>A0A9C6U1X9</accession>
<name>A0A9C6U1X9_FRAOC</name>
<dbReference type="GeneID" id="127749064"/>
<feature type="compositionally biased region" description="Low complexity" evidence="1">
    <location>
        <begin position="64"/>
        <end position="86"/>
    </location>
</feature>
<dbReference type="KEGG" id="foc:127749064"/>
<reference evidence="3" key="1">
    <citation type="submission" date="2025-08" db="UniProtKB">
        <authorList>
            <consortium name="RefSeq"/>
        </authorList>
    </citation>
    <scope>IDENTIFICATION</scope>
    <source>
        <tissue evidence="3">Whole organism</tissue>
    </source>
</reference>
<proteinExistence type="predicted"/>
<feature type="compositionally biased region" description="Pro residues" evidence="1">
    <location>
        <begin position="143"/>
        <end position="153"/>
    </location>
</feature>
<gene>
    <name evidence="3" type="primary">LOC127749064</name>
</gene>
<dbReference type="Proteomes" id="UP000504606">
    <property type="component" value="Unplaced"/>
</dbReference>
<dbReference type="AlphaFoldDB" id="A0A9C6U1X9"/>
<evidence type="ECO:0000313" key="3">
    <source>
        <dbReference type="RefSeq" id="XP_052121602.1"/>
    </source>
</evidence>
<evidence type="ECO:0000313" key="2">
    <source>
        <dbReference type="Proteomes" id="UP000504606"/>
    </source>
</evidence>
<evidence type="ECO:0000256" key="1">
    <source>
        <dbReference type="SAM" id="MobiDB-lite"/>
    </source>
</evidence>
<keyword evidence="2" id="KW-1185">Reference proteome</keyword>
<protein>
    <submittedName>
        <fullName evidence="3">Basic proline-rich protein-like</fullName>
    </submittedName>
</protein>
<dbReference type="RefSeq" id="XP_052121602.1">
    <property type="nucleotide sequence ID" value="XM_052265642.1"/>
</dbReference>
<feature type="compositionally biased region" description="Basic residues" evidence="1">
    <location>
        <begin position="190"/>
        <end position="203"/>
    </location>
</feature>
<feature type="region of interest" description="Disordered" evidence="1">
    <location>
        <begin position="179"/>
        <end position="284"/>
    </location>
</feature>
<feature type="region of interest" description="Disordered" evidence="1">
    <location>
        <begin position="1"/>
        <end position="164"/>
    </location>
</feature>
<feature type="compositionally biased region" description="Low complexity" evidence="1">
    <location>
        <begin position="123"/>
        <end position="142"/>
    </location>
</feature>